<name>A0A5A9GMU5_AZOLI</name>
<sequence length="316" mass="32257">MPRPFFIPLPALLLVLSAGAEAAEPMSGHATLAGKQVPLPAGEWVLAGSDGAGHQGSAPFQTAVFMQLDGRQVRAFVIATTNAEPGTAGWGLTRDCSRREGAFAAIDYASAIDGACRFVGRVATGTRPGTAPAWTAAAEMARQQGWTVPDRWLMAGVRLTDRRDVIDVRYHFADGTPQAAVAWSAQALSAVQHGLHGRLGAGDALSMPNPASAAPAAVPPPAEPVSPAATGEVSWGTSLMKTLSWRAVGTVGDLAVAYLFTGDPVLSGGLAATGAVVNSVLYFGHELAWGYSSEGPPMLEFPGASSGSGSGSGALP</sequence>
<proteinExistence type="predicted"/>
<reference evidence="4 5" key="1">
    <citation type="submission" date="2019-08" db="EMBL/GenBank/DDBJ databases">
        <authorList>
            <person name="Grouzdev D."/>
            <person name="Tikhonova E."/>
            <person name="Kravchenko I."/>
        </authorList>
    </citation>
    <scope>NUCLEOTIDE SEQUENCE [LARGE SCALE GENOMIC DNA]</scope>
    <source>
        <strain evidence="4 5">59b</strain>
    </source>
</reference>
<evidence type="ECO:0000256" key="2">
    <source>
        <dbReference type="SAM" id="SignalP"/>
    </source>
</evidence>
<evidence type="ECO:0000313" key="4">
    <source>
        <dbReference type="EMBL" id="KAA0595736.1"/>
    </source>
</evidence>
<feature type="signal peptide" evidence="2">
    <location>
        <begin position="1"/>
        <end position="22"/>
    </location>
</feature>
<feature type="region of interest" description="Disordered" evidence="1">
    <location>
        <begin position="209"/>
        <end position="230"/>
    </location>
</feature>
<evidence type="ECO:0000256" key="1">
    <source>
        <dbReference type="SAM" id="MobiDB-lite"/>
    </source>
</evidence>
<protein>
    <submittedName>
        <fullName evidence="4">DUF2061 domain-containing protein</fullName>
    </submittedName>
</protein>
<accession>A0A5A9GMU5</accession>
<dbReference type="AlphaFoldDB" id="A0A5A9GMU5"/>
<organism evidence="4 5">
    <name type="scientific">Azospirillum lipoferum</name>
    <dbReference type="NCBI Taxonomy" id="193"/>
    <lineage>
        <taxon>Bacteria</taxon>
        <taxon>Pseudomonadati</taxon>
        <taxon>Pseudomonadota</taxon>
        <taxon>Alphaproteobacteria</taxon>
        <taxon>Rhodospirillales</taxon>
        <taxon>Azospirillaceae</taxon>
        <taxon>Azospirillum</taxon>
    </lineage>
</organism>
<dbReference type="OrthoDB" id="7301450at2"/>
<feature type="chain" id="PRO_5022737841" evidence="2">
    <location>
        <begin position="23"/>
        <end position="316"/>
    </location>
</feature>
<dbReference type="RefSeq" id="WP_149231921.1">
    <property type="nucleotide sequence ID" value="NZ_JALJXJ010000006.1"/>
</dbReference>
<comment type="caution">
    <text evidence="4">The sequence shown here is derived from an EMBL/GenBank/DDBJ whole genome shotgun (WGS) entry which is preliminary data.</text>
</comment>
<dbReference type="InterPro" id="IPR018638">
    <property type="entry name" value="DUF2061_membrane"/>
</dbReference>
<gene>
    <name evidence="4" type="ORF">FZ942_15185</name>
</gene>
<evidence type="ECO:0000259" key="3">
    <source>
        <dbReference type="Pfam" id="PF09834"/>
    </source>
</evidence>
<dbReference type="Pfam" id="PF09834">
    <property type="entry name" value="DUF2061"/>
    <property type="match status" value="1"/>
</dbReference>
<feature type="domain" description="DUF2061" evidence="3">
    <location>
        <begin position="239"/>
        <end position="289"/>
    </location>
</feature>
<dbReference type="EMBL" id="VTTN01000005">
    <property type="protein sequence ID" value="KAA0595736.1"/>
    <property type="molecule type" value="Genomic_DNA"/>
</dbReference>
<dbReference type="Proteomes" id="UP000324927">
    <property type="component" value="Unassembled WGS sequence"/>
</dbReference>
<keyword evidence="2" id="KW-0732">Signal</keyword>
<evidence type="ECO:0000313" key="5">
    <source>
        <dbReference type="Proteomes" id="UP000324927"/>
    </source>
</evidence>
<keyword evidence="5" id="KW-1185">Reference proteome</keyword>